<accession>A0A0R1M8R6</accession>
<proteinExistence type="predicted"/>
<dbReference type="PATRIC" id="fig|1423777.3.peg.1725"/>
<evidence type="ECO:0000313" key="1">
    <source>
        <dbReference type="EMBL" id="KRL04543.1"/>
    </source>
</evidence>
<dbReference type="STRING" id="1423777.FD46_GL001674"/>
<dbReference type="AlphaFoldDB" id="A0A0R1M8R6"/>
<evidence type="ECO:0000313" key="2">
    <source>
        <dbReference type="Proteomes" id="UP000051686"/>
    </source>
</evidence>
<name>A0A0R1M8R6_9LACO</name>
<protein>
    <submittedName>
        <fullName evidence="1">Uncharacterized protein</fullName>
    </submittedName>
</protein>
<keyword evidence="2" id="KW-1185">Reference proteome</keyword>
<dbReference type="EMBL" id="AZEH01000039">
    <property type="protein sequence ID" value="KRL04543.1"/>
    <property type="molecule type" value="Genomic_DNA"/>
</dbReference>
<organism evidence="1 2">
    <name type="scientific">Liquorilactobacillus oeni DSM 19972</name>
    <dbReference type="NCBI Taxonomy" id="1423777"/>
    <lineage>
        <taxon>Bacteria</taxon>
        <taxon>Bacillati</taxon>
        <taxon>Bacillota</taxon>
        <taxon>Bacilli</taxon>
        <taxon>Lactobacillales</taxon>
        <taxon>Lactobacillaceae</taxon>
        <taxon>Liquorilactobacillus</taxon>
    </lineage>
</organism>
<dbReference type="Proteomes" id="UP000051686">
    <property type="component" value="Unassembled WGS sequence"/>
</dbReference>
<gene>
    <name evidence="1" type="ORF">FD46_GL001674</name>
</gene>
<reference evidence="1 2" key="1">
    <citation type="journal article" date="2015" name="Genome Announc.">
        <title>Expanding the biotechnology potential of lactobacilli through comparative genomics of 213 strains and associated genera.</title>
        <authorList>
            <person name="Sun Z."/>
            <person name="Harris H.M."/>
            <person name="McCann A."/>
            <person name="Guo C."/>
            <person name="Argimon S."/>
            <person name="Zhang W."/>
            <person name="Yang X."/>
            <person name="Jeffery I.B."/>
            <person name="Cooney J.C."/>
            <person name="Kagawa T.F."/>
            <person name="Liu W."/>
            <person name="Song Y."/>
            <person name="Salvetti E."/>
            <person name="Wrobel A."/>
            <person name="Rasinkangas P."/>
            <person name="Parkhill J."/>
            <person name="Rea M.C."/>
            <person name="O'Sullivan O."/>
            <person name="Ritari J."/>
            <person name="Douillard F.P."/>
            <person name="Paul Ross R."/>
            <person name="Yang R."/>
            <person name="Briner A.E."/>
            <person name="Felis G.E."/>
            <person name="de Vos W.M."/>
            <person name="Barrangou R."/>
            <person name="Klaenhammer T.R."/>
            <person name="Caufield P.W."/>
            <person name="Cui Y."/>
            <person name="Zhang H."/>
            <person name="O'Toole P.W."/>
        </authorList>
    </citation>
    <scope>NUCLEOTIDE SEQUENCE [LARGE SCALE GENOMIC DNA]</scope>
    <source>
        <strain evidence="1 2">DSM 19972</strain>
    </source>
</reference>
<dbReference type="OrthoDB" id="2323375at2"/>
<dbReference type="RefSeq" id="WP_057896504.1">
    <property type="nucleotide sequence ID" value="NZ_AZEH01000039.1"/>
</dbReference>
<sequence>METVFKNFFKIHGKEYKKLMQDAVFDEEARINPQTTLMLLHCQNFPELGCKTLLLDQYRGIIKTNKETRKLINIFVAEHPLSFWGMRIFNICKDRRKGALPYVFGNTILVPLGGTTQHSTHWVMFNRVLNSSFDEQSRSLHLWFKMMGDQHVKIELKVKRAVVRQHIEHALYAHIVEMHFLEELTRELNSSEVEGQLHHLVKKKAAQVEYIPLKKYSVALKQEVVAATLKEVYDEEPSPELLKEHLKVLHKKWEKL</sequence>
<comment type="caution">
    <text evidence="1">The sequence shown here is derived from an EMBL/GenBank/DDBJ whole genome shotgun (WGS) entry which is preliminary data.</text>
</comment>